<protein>
    <submittedName>
        <fullName evidence="1">Sigma-70 family RNA polymerase sigma factor</fullName>
    </submittedName>
</protein>
<evidence type="ECO:0000313" key="1">
    <source>
        <dbReference type="EMBL" id="MCH7412444.1"/>
    </source>
</evidence>
<dbReference type="InterPro" id="IPR013325">
    <property type="entry name" value="RNA_pol_sigma_r2"/>
</dbReference>
<dbReference type="SUPFAM" id="SSF88659">
    <property type="entry name" value="Sigma3 and sigma4 domains of RNA polymerase sigma factors"/>
    <property type="match status" value="1"/>
</dbReference>
<dbReference type="Proteomes" id="UP001165430">
    <property type="component" value="Unassembled WGS sequence"/>
</dbReference>
<dbReference type="Gene3D" id="1.10.10.10">
    <property type="entry name" value="Winged helix-like DNA-binding domain superfamily/Winged helix DNA-binding domain"/>
    <property type="match status" value="1"/>
</dbReference>
<dbReference type="InterPro" id="IPR036388">
    <property type="entry name" value="WH-like_DNA-bd_sf"/>
</dbReference>
<dbReference type="EMBL" id="JAKZGO010000002">
    <property type="protein sequence ID" value="MCH7412444.1"/>
    <property type="molecule type" value="Genomic_DNA"/>
</dbReference>
<gene>
    <name evidence="1" type="ORF">MM213_03030</name>
</gene>
<dbReference type="SUPFAM" id="SSF88946">
    <property type="entry name" value="Sigma2 domain of RNA polymerase sigma factors"/>
    <property type="match status" value="1"/>
</dbReference>
<evidence type="ECO:0000313" key="2">
    <source>
        <dbReference type="Proteomes" id="UP001165430"/>
    </source>
</evidence>
<dbReference type="InterPro" id="IPR013324">
    <property type="entry name" value="RNA_pol_sigma_r3/r4-like"/>
</dbReference>
<sequence length="181" mass="21253">MIESEVILGFRSEDEAFYKNFYKTYRKDFVNFLIKRGIPETESVEIFHECIIILKRKAYLYELDKVQVSLKTYLFAIGKNKAFDHLKKLQKSIIYLSDNLPEVETDFTSEENDQELIQHIKDKISVMGKACKKLLISFYLEGLTIKEMVKRGDYENENTVSAQKSRCLKQLRESLTIQKNG</sequence>
<reference evidence="1" key="1">
    <citation type="submission" date="2022-03" db="EMBL/GenBank/DDBJ databases">
        <title>De novo assembled genomes of Belliella spp. (Cyclobacteriaceae) strains.</title>
        <authorList>
            <person name="Szabo A."/>
            <person name="Korponai K."/>
            <person name="Felfoldi T."/>
        </authorList>
    </citation>
    <scope>NUCLEOTIDE SEQUENCE</scope>
    <source>
        <strain evidence="1">DSM 111903</strain>
    </source>
</reference>
<accession>A0ABS9V7R3</accession>
<comment type="caution">
    <text evidence="1">The sequence shown here is derived from an EMBL/GenBank/DDBJ whole genome shotgun (WGS) entry which is preliminary data.</text>
</comment>
<dbReference type="Gene3D" id="1.10.1740.10">
    <property type="match status" value="1"/>
</dbReference>
<dbReference type="RefSeq" id="WP_241410026.1">
    <property type="nucleotide sequence ID" value="NZ_JAKZGO010000002.1"/>
</dbReference>
<dbReference type="NCBIfam" id="TIGR02937">
    <property type="entry name" value="sigma70-ECF"/>
    <property type="match status" value="1"/>
</dbReference>
<proteinExistence type="predicted"/>
<organism evidence="1 2">
    <name type="scientific">Belliella alkalica</name>
    <dbReference type="NCBI Taxonomy" id="1730871"/>
    <lineage>
        <taxon>Bacteria</taxon>
        <taxon>Pseudomonadati</taxon>
        <taxon>Bacteroidota</taxon>
        <taxon>Cytophagia</taxon>
        <taxon>Cytophagales</taxon>
        <taxon>Cyclobacteriaceae</taxon>
        <taxon>Belliella</taxon>
    </lineage>
</organism>
<dbReference type="InterPro" id="IPR014284">
    <property type="entry name" value="RNA_pol_sigma-70_dom"/>
</dbReference>
<name>A0ABS9V7R3_9BACT</name>
<keyword evidence="2" id="KW-1185">Reference proteome</keyword>